<name>A0A251SA64_HELAN</name>
<gene>
    <name evidence="2" type="ORF">HannXRQ_Chr15g0479971</name>
</gene>
<sequence length="51" mass="5778">MSVIRGPRTFTLRLFGFLSLLHLGTFFTTNSRGFRQTRKGIITVPGVRPLL</sequence>
<dbReference type="EMBL" id="CM007904">
    <property type="protein sequence ID" value="OTF95155.1"/>
    <property type="molecule type" value="Genomic_DNA"/>
</dbReference>
<dbReference type="Proteomes" id="UP000215914">
    <property type="component" value="Chromosome 15"/>
</dbReference>
<evidence type="ECO:0000313" key="2">
    <source>
        <dbReference type="EMBL" id="OTF95155.1"/>
    </source>
</evidence>
<feature type="transmembrane region" description="Helical" evidence="1">
    <location>
        <begin position="12"/>
        <end position="29"/>
    </location>
</feature>
<dbReference type="AlphaFoldDB" id="A0A251SA64"/>
<protein>
    <submittedName>
        <fullName evidence="2">Uncharacterized protein</fullName>
    </submittedName>
</protein>
<keyword evidence="3" id="KW-1185">Reference proteome</keyword>
<proteinExistence type="predicted"/>
<dbReference type="InParanoid" id="A0A251SA64"/>
<keyword evidence="1" id="KW-0812">Transmembrane</keyword>
<keyword evidence="1" id="KW-1133">Transmembrane helix</keyword>
<keyword evidence="1" id="KW-0472">Membrane</keyword>
<accession>A0A251SA64</accession>
<evidence type="ECO:0000256" key="1">
    <source>
        <dbReference type="SAM" id="Phobius"/>
    </source>
</evidence>
<evidence type="ECO:0000313" key="3">
    <source>
        <dbReference type="Proteomes" id="UP000215914"/>
    </source>
</evidence>
<reference evidence="3" key="1">
    <citation type="journal article" date="2017" name="Nature">
        <title>The sunflower genome provides insights into oil metabolism, flowering and Asterid evolution.</title>
        <authorList>
            <person name="Badouin H."/>
            <person name="Gouzy J."/>
            <person name="Grassa C.J."/>
            <person name="Murat F."/>
            <person name="Staton S.E."/>
            <person name="Cottret L."/>
            <person name="Lelandais-Briere C."/>
            <person name="Owens G.L."/>
            <person name="Carrere S."/>
            <person name="Mayjonade B."/>
            <person name="Legrand L."/>
            <person name="Gill N."/>
            <person name="Kane N.C."/>
            <person name="Bowers J.E."/>
            <person name="Hubner S."/>
            <person name="Bellec A."/>
            <person name="Berard A."/>
            <person name="Berges H."/>
            <person name="Blanchet N."/>
            <person name="Boniface M.C."/>
            <person name="Brunel D."/>
            <person name="Catrice O."/>
            <person name="Chaidir N."/>
            <person name="Claudel C."/>
            <person name="Donnadieu C."/>
            <person name="Faraut T."/>
            <person name="Fievet G."/>
            <person name="Helmstetter N."/>
            <person name="King M."/>
            <person name="Knapp S.J."/>
            <person name="Lai Z."/>
            <person name="Le Paslier M.C."/>
            <person name="Lippi Y."/>
            <person name="Lorenzon L."/>
            <person name="Mandel J.R."/>
            <person name="Marage G."/>
            <person name="Marchand G."/>
            <person name="Marquand E."/>
            <person name="Bret-Mestries E."/>
            <person name="Morien E."/>
            <person name="Nambeesan S."/>
            <person name="Nguyen T."/>
            <person name="Pegot-Espagnet P."/>
            <person name="Pouilly N."/>
            <person name="Raftis F."/>
            <person name="Sallet E."/>
            <person name="Schiex T."/>
            <person name="Thomas J."/>
            <person name="Vandecasteele C."/>
            <person name="Vares D."/>
            <person name="Vear F."/>
            <person name="Vautrin S."/>
            <person name="Crespi M."/>
            <person name="Mangin B."/>
            <person name="Burke J.M."/>
            <person name="Salse J."/>
            <person name="Munos S."/>
            <person name="Vincourt P."/>
            <person name="Rieseberg L.H."/>
            <person name="Langlade N.B."/>
        </authorList>
    </citation>
    <scope>NUCLEOTIDE SEQUENCE [LARGE SCALE GENOMIC DNA]</scope>
    <source>
        <strain evidence="3">cv. SF193</strain>
    </source>
</reference>
<organism evidence="2 3">
    <name type="scientific">Helianthus annuus</name>
    <name type="common">Common sunflower</name>
    <dbReference type="NCBI Taxonomy" id="4232"/>
    <lineage>
        <taxon>Eukaryota</taxon>
        <taxon>Viridiplantae</taxon>
        <taxon>Streptophyta</taxon>
        <taxon>Embryophyta</taxon>
        <taxon>Tracheophyta</taxon>
        <taxon>Spermatophyta</taxon>
        <taxon>Magnoliopsida</taxon>
        <taxon>eudicotyledons</taxon>
        <taxon>Gunneridae</taxon>
        <taxon>Pentapetalae</taxon>
        <taxon>asterids</taxon>
        <taxon>campanulids</taxon>
        <taxon>Asterales</taxon>
        <taxon>Asteraceae</taxon>
        <taxon>Asteroideae</taxon>
        <taxon>Heliantheae alliance</taxon>
        <taxon>Heliantheae</taxon>
        <taxon>Helianthus</taxon>
    </lineage>
</organism>